<dbReference type="AlphaFoldDB" id="A0A366K708"/>
<dbReference type="InterPro" id="IPR000845">
    <property type="entry name" value="Nucleoside_phosphorylase_d"/>
</dbReference>
<dbReference type="Pfam" id="PF01048">
    <property type="entry name" value="PNP_UDP_1"/>
    <property type="match status" value="1"/>
</dbReference>
<evidence type="ECO:0000259" key="1">
    <source>
        <dbReference type="Pfam" id="PF01048"/>
    </source>
</evidence>
<dbReference type="PANTHER" id="PTHR46832">
    <property type="entry name" value="5'-METHYLTHIOADENOSINE/S-ADENOSYLHOMOCYSTEINE NUCLEOSIDASE"/>
    <property type="match status" value="1"/>
</dbReference>
<dbReference type="GO" id="GO:0008782">
    <property type="term" value="F:adenosylhomocysteine nucleosidase activity"/>
    <property type="evidence" value="ECO:0007669"/>
    <property type="project" value="TreeGrafter"/>
</dbReference>
<feature type="domain" description="Nucleoside phosphorylase" evidence="1">
    <location>
        <begin position="8"/>
        <end position="274"/>
    </location>
</feature>
<sequence length="280" mass="29637">MDSPQLVRVAIQCALPKEAAPIVKAMDHASSQSMLGNQLTEGTYQGIDLTVCVGGMGVANAAATAQFLIDRYQPQALIFSGIAGSINPGLSVGDILVGAEQHYAETNTAIIAECPPYQEFFPADSRLLELVVTAAQEAGLKRIPSVRELLESGSWSGVVDPGRLGAAGDLAAVSDRADREGADRRHYLLGSLSTSDRFNTDPEVLQELVERFAADGEAMEEAAAAQICGKCQVPFLCIRGISNPCGQSYEELNDQEDKSTLAADEAGRLTLGVLRKLAAQ</sequence>
<evidence type="ECO:0000313" key="3">
    <source>
        <dbReference type="Proteomes" id="UP000252530"/>
    </source>
</evidence>
<proteinExistence type="predicted"/>
<dbReference type="GO" id="GO:0019284">
    <property type="term" value="P:L-methionine salvage from S-adenosylmethionine"/>
    <property type="evidence" value="ECO:0007669"/>
    <property type="project" value="TreeGrafter"/>
</dbReference>
<dbReference type="OrthoDB" id="44283at2"/>
<organism evidence="2 3">
    <name type="scientific">Bifidobacterium aemilianum</name>
    <dbReference type="NCBI Taxonomy" id="2493120"/>
    <lineage>
        <taxon>Bacteria</taxon>
        <taxon>Bacillati</taxon>
        <taxon>Actinomycetota</taxon>
        <taxon>Actinomycetes</taxon>
        <taxon>Bifidobacteriales</taxon>
        <taxon>Bifidobacteriaceae</taxon>
        <taxon>Bifidobacterium</taxon>
    </lineage>
</organism>
<dbReference type="CDD" id="cd09008">
    <property type="entry name" value="MTAN"/>
    <property type="match status" value="1"/>
</dbReference>
<dbReference type="InterPro" id="IPR035994">
    <property type="entry name" value="Nucleoside_phosphorylase_sf"/>
</dbReference>
<dbReference type="GO" id="GO:0005829">
    <property type="term" value="C:cytosol"/>
    <property type="evidence" value="ECO:0007669"/>
    <property type="project" value="TreeGrafter"/>
</dbReference>
<dbReference type="GO" id="GO:0008930">
    <property type="term" value="F:methylthioadenosine nucleosidase activity"/>
    <property type="evidence" value="ECO:0007669"/>
    <property type="project" value="TreeGrafter"/>
</dbReference>
<evidence type="ECO:0000313" key="2">
    <source>
        <dbReference type="EMBL" id="RBP97530.1"/>
    </source>
</evidence>
<dbReference type="EMBL" id="PDCG01000005">
    <property type="protein sequence ID" value="RBP97530.1"/>
    <property type="molecule type" value="Genomic_DNA"/>
</dbReference>
<comment type="caution">
    <text evidence="2">The sequence shown here is derived from an EMBL/GenBank/DDBJ whole genome shotgun (WGS) entry which is preliminary data.</text>
</comment>
<accession>A0A366K708</accession>
<dbReference type="GO" id="GO:0009116">
    <property type="term" value="P:nucleoside metabolic process"/>
    <property type="evidence" value="ECO:0007669"/>
    <property type="project" value="InterPro"/>
</dbReference>
<dbReference type="Proteomes" id="UP000252530">
    <property type="component" value="Unassembled WGS sequence"/>
</dbReference>
<dbReference type="Gene3D" id="3.40.50.1580">
    <property type="entry name" value="Nucleoside phosphorylase domain"/>
    <property type="match status" value="1"/>
</dbReference>
<keyword evidence="3" id="KW-1185">Reference proteome</keyword>
<name>A0A366K708_9BIFI</name>
<protein>
    <submittedName>
        <fullName evidence="2">Nucleosidase</fullName>
    </submittedName>
</protein>
<gene>
    <name evidence="2" type="ORF">CRD60_05910</name>
</gene>
<dbReference type="SUPFAM" id="SSF53167">
    <property type="entry name" value="Purine and uridine phosphorylases"/>
    <property type="match status" value="1"/>
</dbReference>
<dbReference type="PANTHER" id="PTHR46832:SF1">
    <property type="entry name" value="5'-METHYLTHIOADENOSINE_S-ADENOSYLHOMOCYSTEINE NUCLEOSIDASE"/>
    <property type="match status" value="1"/>
</dbReference>
<reference evidence="2 3" key="1">
    <citation type="submission" date="2017-10" db="EMBL/GenBank/DDBJ databases">
        <title>Bifidobacterium xylocopum sp. nov. and Bifidobacterium aemilianum sp. nov., from the carpenter bee (Xylocopa violacea) digestive tract.</title>
        <authorList>
            <person name="Alberoni D."/>
            <person name="Baffoni L."/>
            <person name="Di Gioia D."/>
            <person name="Gaggia F."/>
            <person name="Biavati B."/>
        </authorList>
    </citation>
    <scope>NUCLEOTIDE SEQUENCE [LARGE SCALE GENOMIC DNA]</scope>
    <source>
        <strain evidence="2 3">XV10</strain>
    </source>
</reference>